<evidence type="ECO:0000313" key="2">
    <source>
        <dbReference type="EMBL" id="WEK40968.1"/>
    </source>
</evidence>
<name>A0AAJ6BKZ4_9CAUL</name>
<dbReference type="GO" id="GO:0005506">
    <property type="term" value="F:iron ion binding"/>
    <property type="evidence" value="ECO:0007669"/>
    <property type="project" value="InterPro"/>
</dbReference>
<evidence type="ECO:0000259" key="1">
    <source>
        <dbReference type="Pfam" id="PF01592"/>
    </source>
</evidence>
<accession>A0AAJ6BKZ4</accession>
<sequence>MIDDLYSARILTLAANLPHAGRLPTPDGTGERTAKLCGSRATVDVTLDDQGRVSGFAQDVKACALGQAAAGVLGQHVIGASVQDIQGARDALIAMLKSGGDGPTGRFEDLRLLKQVADYPARHASTLVSLEATLEAMTNALTARTRLAGAA</sequence>
<feature type="domain" description="NIF system FeS cluster assembly NifU N-terminal" evidence="1">
    <location>
        <begin position="6"/>
        <end position="86"/>
    </location>
</feature>
<dbReference type="SUPFAM" id="SSF82649">
    <property type="entry name" value="SufE/NifU"/>
    <property type="match status" value="1"/>
</dbReference>
<gene>
    <name evidence="2" type="ORF">P0Y50_04995</name>
</gene>
<dbReference type="InterPro" id="IPR002871">
    <property type="entry name" value="NIF_FeS_clus_asmbl_NifU_N"/>
</dbReference>
<evidence type="ECO:0000313" key="3">
    <source>
        <dbReference type="Proteomes" id="UP001213664"/>
    </source>
</evidence>
<proteinExistence type="predicted"/>
<protein>
    <submittedName>
        <fullName evidence="2">Iron-sulfur cluster assembly scaffold protein</fullName>
    </submittedName>
</protein>
<dbReference type="GO" id="GO:0016226">
    <property type="term" value="P:iron-sulfur cluster assembly"/>
    <property type="evidence" value="ECO:0007669"/>
    <property type="project" value="InterPro"/>
</dbReference>
<dbReference type="Proteomes" id="UP001213664">
    <property type="component" value="Chromosome"/>
</dbReference>
<dbReference type="GO" id="GO:0051536">
    <property type="term" value="F:iron-sulfur cluster binding"/>
    <property type="evidence" value="ECO:0007669"/>
    <property type="project" value="InterPro"/>
</dbReference>
<reference evidence="2" key="1">
    <citation type="submission" date="2023-03" db="EMBL/GenBank/DDBJ databases">
        <title>Andean soil-derived lignocellulolytic bacterial consortium as a source of novel taxa and putative plastic-active enzymes.</title>
        <authorList>
            <person name="Diaz-Garcia L."/>
            <person name="Chuvochina M."/>
            <person name="Feuerriegel G."/>
            <person name="Bunk B."/>
            <person name="Sproer C."/>
            <person name="Streit W.R."/>
            <person name="Rodriguez L.M."/>
            <person name="Overmann J."/>
            <person name="Jimenez D.J."/>
        </authorList>
    </citation>
    <scope>NUCLEOTIDE SEQUENCE</scope>
    <source>
        <strain evidence="2">MAG 833</strain>
    </source>
</reference>
<dbReference type="Gene3D" id="3.90.1010.10">
    <property type="match status" value="1"/>
</dbReference>
<dbReference type="AlphaFoldDB" id="A0AAJ6BKZ4"/>
<dbReference type="Pfam" id="PF01592">
    <property type="entry name" value="NifU_N"/>
    <property type="match status" value="1"/>
</dbReference>
<organism evidence="2 3">
    <name type="scientific">Candidatus Brevundimonas colombiensis</name>
    <dbReference type="NCBI Taxonomy" id="3121376"/>
    <lineage>
        <taxon>Bacteria</taxon>
        <taxon>Pseudomonadati</taxon>
        <taxon>Pseudomonadota</taxon>
        <taxon>Alphaproteobacteria</taxon>
        <taxon>Caulobacterales</taxon>
        <taxon>Caulobacteraceae</taxon>
        <taxon>Brevundimonas</taxon>
    </lineage>
</organism>
<dbReference type="EMBL" id="CP119326">
    <property type="protein sequence ID" value="WEK40968.1"/>
    <property type="molecule type" value="Genomic_DNA"/>
</dbReference>